<proteinExistence type="predicted"/>
<keyword evidence="1" id="KW-0802">TPR repeat</keyword>
<comment type="caution">
    <text evidence="2">The sequence shown here is derived from an EMBL/GenBank/DDBJ whole genome shotgun (WGS) entry which is preliminary data.</text>
</comment>
<dbReference type="Gene3D" id="1.25.40.10">
    <property type="entry name" value="Tetratricopeptide repeat domain"/>
    <property type="match status" value="1"/>
</dbReference>
<name>A0AA88VXI6_9ASTE</name>
<sequence>MMHQLSQKVARLIGVGVAVAVVVFGLVFAGDFLPSGSIFSIFSSFHCKVQVTTLNDYILRSSKHGNPVNISFGTRLQEPCIARPRSDSAGTYYLLMFKKLLIVIWSSMSSVSPTKEATMVNKISGEEKANLQTRLQQYEATLTISPEDPVALEGAAVTLAELGEYSRAATLLEDLTKKNLSDAEALRLLGEVTYELKDYEGSVAAYKRSAMVSKTVDFNVLRGLTNALLAASKPDEAVQVLLASRQQLDTRKSNSGDLVADGSVSVTDSLVDPIQVELLLGKAYSDWGHVSDAVSVYDQLISSHPDDFSGLLGKGLFIHNSYRFLSTYGIILKENGKFGDAERMFIQARFFAPEKAKALVERYAKR</sequence>
<dbReference type="InterPro" id="IPR011990">
    <property type="entry name" value="TPR-like_helical_dom_sf"/>
</dbReference>
<reference evidence="2" key="1">
    <citation type="submission" date="2022-12" db="EMBL/GenBank/DDBJ databases">
        <title>Draft genome assemblies for two species of Escallonia (Escalloniales).</title>
        <authorList>
            <person name="Chanderbali A."/>
            <person name="Dervinis C."/>
            <person name="Anghel I."/>
            <person name="Soltis D."/>
            <person name="Soltis P."/>
            <person name="Zapata F."/>
        </authorList>
    </citation>
    <scope>NUCLEOTIDE SEQUENCE</scope>
    <source>
        <strain evidence="2">UCBG64.0493</strain>
        <tissue evidence="2">Leaf</tissue>
    </source>
</reference>
<accession>A0AA88VXI6</accession>
<protein>
    <recommendedName>
        <fullName evidence="4">Tetratricopeptide repeat protein</fullName>
    </recommendedName>
</protein>
<dbReference type="PROSITE" id="PS50005">
    <property type="entry name" value="TPR"/>
    <property type="match status" value="1"/>
</dbReference>
<feature type="repeat" description="TPR" evidence="1">
    <location>
        <begin position="274"/>
        <end position="307"/>
    </location>
</feature>
<evidence type="ECO:0000256" key="1">
    <source>
        <dbReference type="PROSITE-ProRule" id="PRU00339"/>
    </source>
</evidence>
<dbReference type="SUPFAM" id="SSF48452">
    <property type="entry name" value="TPR-like"/>
    <property type="match status" value="1"/>
</dbReference>
<organism evidence="2 3">
    <name type="scientific">Escallonia herrerae</name>
    <dbReference type="NCBI Taxonomy" id="1293975"/>
    <lineage>
        <taxon>Eukaryota</taxon>
        <taxon>Viridiplantae</taxon>
        <taxon>Streptophyta</taxon>
        <taxon>Embryophyta</taxon>
        <taxon>Tracheophyta</taxon>
        <taxon>Spermatophyta</taxon>
        <taxon>Magnoliopsida</taxon>
        <taxon>eudicotyledons</taxon>
        <taxon>Gunneridae</taxon>
        <taxon>Pentapetalae</taxon>
        <taxon>asterids</taxon>
        <taxon>campanulids</taxon>
        <taxon>Escalloniales</taxon>
        <taxon>Escalloniaceae</taxon>
        <taxon>Escallonia</taxon>
    </lineage>
</organism>
<dbReference type="Proteomes" id="UP001188597">
    <property type="component" value="Unassembled WGS sequence"/>
</dbReference>
<dbReference type="AlphaFoldDB" id="A0AA88VXI6"/>
<dbReference type="EMBL" id="JAVXUP010001106">
    <property type="protein sequence ID" value="KAK3015907.1"/>
    <property type="molecule type" value="Genomic_DNA"/>
</dbReference>
<dbReference type="InterPro" id="IPR019734">
    <property type="entry name" value="TPR_rpt"/>
</dbReference>
<keyword evidence="3" id="KW-1185">Reference proteome</keyword>
<gene>
    <name evidence="2" type="ORF">RJ639_007643</name>
</gene>
<dbReference type="Pfam" id="PF13432">
    <property type="entry name" value="TPR_16"/>
    <property type="match status" value="1"/>
</dbReference>
<evidence type="ECO:0000313" key="3">
    <source>
        <dbReference type="Proteomes" id="UP001188597"/>
    </source>
</evidence>
<evidence type="ECO:0008006" key="4">
    <source>
        <dbReference type="Google" id="ProtNLM"/>
    </source>
</evidence>
<evidence type="ECO:0000313" key="2">
    <source>
        <dbReference type="EMBL" id="KAK3015907.1"/>
    </source>
</evidence>